<dbReference type="SUPFAM" id="SSF82607">
    <property type="entry name" value="YbaB-like"/>
    <property type="match status" value="1"/>
</dbReference>
<organism evidence="2 3">
    <name type="scientific">Amycolatopsis arida</name>
    <dbReference type="NCBI Taxonomy" id="587909"/>
    <lineage>
        <taxon>Bacteria</taxon>
        <taxon>Bacillati</taxon>
        <taxon>Actinomycetota</taxon>
        <taxon>Actinomycetes</taxon>
        <taxon>Pseudonocardiales</taxon>
        <taxon>Pseudonocardiaceae</taxon>
        <taxon>Amycolatopsis</taxon>
    </lineage>
</organism>
<dbReference type="STRING" id="587909.SAMN05421810_105198"/>
<dbReference type="Proteomes" id="UP000198727">
    <property type="component" value="Unassembled WGS sequence"/>
</dbReference>
<keyword evidence="2" id="KW-0238">DNA-binding</keyword>
<keyword evidence="1" id="KW-0175">Coiled coil</keyword>
<dbReference type="RefSeq" id="WP_092531059.1">
    <property type="nucleotide sequence ID" value="NZ_FOWW01000005.1"/>
</dbReference>
<dbReference type="InterPro" id="IPR036894">
    <property type="entry name" value="YbaB-like_sf"/>
</dbReference>
<keyword evidence="3" id="KW-1185">Reference proteome</keyword>
<proteinExistence type="predicted"/>
<evidence type="ECO:0000313" key="3">
    <source>
        <dbReference type="Proteomes" id="UP000198727"/>
    </source>
</evidence>
<evidence type="ECO:0000256" key="1">
    <source>
        <dbReference type="SAM" id="Coils"/>
    </source>
</evidence>
<name>A0A1I5WNT5_9PSEU</name>
<protein>
    <submittedName>
        <fullName evidence="2">YbaB/EbfC DNA-binding family protein</fullName>
    </submittedName>
</protein>
<dbReference type="EMBL" id="FOWW01000005">
    <property type="protein sequence ID" value="SFQ21379.1"/>
    <property type="molecule type" value="Genomic_DNA"/>
</dbReference>
<sequence>MTEHSAQVAELLAGYRRSRDQLAEAQRELAAVTESASSAEGLVTATVNARGVLTGLVIADEAYQRYRPAELAREIVRVSAAATVRALRGAADVLAPALPDGTDPQALLLGTGDLAATEVTAMGAAAAAAAADDDESLEDQSWLEEAR</sequence>
<dbReference type="InterPro" id="IPR004401">
    <property type="entry name" value="YbaB/EbfC"/>
</dbReference>
<dbReference type="AlphaFoldDB" id="A0A1I5WNT5"/>
<dbReference type="Pfam" id="PF02575">
    <property type="entry name" value="YbaB_DNA_bd"/>
    <property type="match status" value="1"/>
</dbReference>
<reference evidence="3" key="1">
    <citation type="submission" date="2016-10" db="EMBL/GenBank/DDBJ databases">
        <authorList>
            <person name="Varghese N."/>
            <person name="Submissions S."/>
        </authorList>
    </citation>
    <scope>NUCLEOTIDE SEQUENCE [LARGE SCALE GENOMIC DNA]</scope>
    <source>
        <strain evidence="3">CGMCC 4.5579</strain>
    </source>
</reference>
<dbReference type="GO" id="GO:0003677">
    <property type="term" value="F:DNA binding"/>
    <property type="evidence" value="ECO:0007669"/>
    <property type="project" value="UniProtKB-KW"/>
</dbReference>
<evidence type="ECO:0000313" key="2">
    <source>
        <dbReference type="EMBL" id="SFQ21379.1"/>
    </source>
</evidence>
<accession>A0A1I5WNT5</accession>
<gene>
    <name evidence="2" type="ORF">SAMN05421810_105198</name>
</gene>
<feature type="coiled-coil region" evidence="1">
    <location>
        <begin position="8"/>
        <end position="42"/>
    </location>
</feature>
<dbReference type="Gene3D" id="3.30.1310.10">
    <property type="entry name" value="Nucleoid-associated protein YbaB-like domain"/>
    <property type="match status" value="1"/>
</dbReference>
<dbReference type="OrthoDB" id="3689387at2"/>